<dbReference type="Pfam" id="PF13280">
    <property type="entry name" value="WYL"/>
    <property type="match status" value="1"/>
</dbReference>
<dbReference type="InterPro" id="IPR026881">
    <property type="entry name" value="WYL_dom"/>
</dbReference>
<evidence type="ECO:0000259" key="1">
    <source>
        <dbReference type="Pfam" id="PF13280"/>
    </source>
</evidence>
<protein>
    <submittedName>
        <fullName evidence="4">WYL domain-containing protein</fullName>
    </submittedName>
</protein>
<dbReference type="InterPro" id="IPR028349">
    <property type="entry name" value="PafC-like"/>
</dbReference>
<dbReference type="InterPro" id="IPR051534">
    <property type="entry name" value="CBASS_pafABC_assoc_protein"/>
</dbReference>
<dbReference type="Proteomes" id="UP001056336">
    <property type="component" value="Chromosome"/>
</dbReference>
<evidence type="ECO:0000259" key="3">
    <source>
        <dbReference type="Pfam" id="PF25583"/>
    </source>
</evidence>
<dbReference type="PANTHER" id="PTHR34580">
    <property type="match status" value="1"/>
</dbReference>
<accession>A0ABY4QS16</accession>
<gene>
    <name evidence="4" type="ORF">M6D93_10075</name>
</gene>
<evidence type="ECO:0000313" key="5">
    <source>
        <dbReference type="Proteomes" id="UP001056336"/>
    </source>
</evidence>
<dbReference type="PANTHER" id="PTHR34580:SF1">
    <property type="entry name" value="PROTEIN PAFC"/>
    <property type="match status" value="1"/>
</dbReference>
<dbReference type="RefSeq" id="WP_249769005.1">
    <property type="nucleotide sequence ID" value="NZ_CP097332.1"/>
</dbReference>
<feature type="domain" description="PafC HTH" evidence="2">
    <location>
        <begin position="6"/>
        <end position="118"/>
    </location>
</feature>
<dbReference type="PIRSF" id="PIRSF016838">
    <property type="entry name" value="PafC"/>
    <property type="match status" value="1"/>
</dbReference>
<dbReference type="InterPro" id="IPR043839">
    <property type="entry name" value="PafC_HTH"/>
</dbReference>
<evidence type="ECO:0000259" key="2">
    <source>
        <dbReference type="Pfam" id="PF19187"/>
    </source>
</evidence>
<name>A0ABY4QS16_9ACTN</name>
<feature type="domain" description="WCX" evidence="3">
    <location>
        <begin position="247"/>
        <end position="311"/>
    </location>
</feature>
<evidence type="ECO:0000313" key="4">
    <source>
        <dbReference type="EMBL" id="UQX86659.1"/>
    </source>
</evidence>
<dbReference type="Pfam" id="PF19187">
    <property type="entry name" value="HTH_PafC"/>
    <property type="match status" value="1"/>
</dbReference>
<reference evidence="4" key="2">
    <citation type="submission" date="2022-05" db="EMBL/GenBank/DDBJ databases">
        <authorList>
            <person name="Kim J.-S."/>
            <person name="Lee K."/>
            <person name="Suh M."/>
            <person name="Eom M."/>
            <person name="Kim J.-S."/>
            <person name="Kim D.-S."/>
            <person name="Ko S.-H."/>
            <person name="Shin Y."/>
            <person name="Lee J.-S."/>
        </authorList>
    </citation>
    <scope>NUCLEOTIDE SEQUENCE</scope>
    <source>
        <strain evidence="4">N237</strain>
    </source>
</reference>
<dbReference type="InterPro" id="IPR057727">
    <property type="entry name" value="WCX_dom"/>
</dbReference>
<dbReference type="Pfam" id="PF25583">
    <property type="entry name" value="WCX"/>
    <property type="match status" value="1"/>
</dbReference>
<organism evidence="4 5">
    <name type="scientific">Jatrophihabitans telluris</name>
    <dbReference type="NCBI Taxonomy" id="2038343"/>
    <lineage>
        <taxon>Bacteria</taxon>
        <taxon>Bacillati</taxon>
        <taxon>Actinomycetota</taxon>
        <taxon>Actinomycetes</taxon>
        <taxon>Jatrophihabitantales</taxon>
        <taxon>Jatrophihabitantaceae</taxon>
        <taxon>Jatrophihabitans</taxon>
    </lineage>
</organism>
<dbReference type="EMBL" id="CP097332">
    <property type="protein sequence ID" value="UQX86659.1"/>
    <property type="molecule type" value="Genomic_DNA"/>
</dbReference>
<feature type="domain" description="WYL" evidence="1">
    <location>
        <begin position="141"/>
        <end position="207"/>
    </location>
</feature>
<keyword evidence="5" id="KW-1185">Reference proteome</keyword>
<dbReference type="PROSITE" id="PS52050">
    <property type="entry name" value="WYL"/>
    <property type="match status" value="1"/>
</dbReference>
<reference evidence="4" key="1">
    <citation type="journal article" date="2018" name="Int. J. Syst. Evol. Microbiol.">
        <title>Jatrophihabitans telluris sp. nov., isolated from sediment soil of lava forest wetlands and the emended description of the genus Jatrophihabitans.</title>
        <authorList>
            <person name="Lee K.C."/>
            <person name="Suh M.K."/>
            <person name="Eom M.K."/>
            <person name="Kim K.K."/>
            <person name="Kim J.S."/>
            <person name="Kim D.S."/>
            <person name="Ko S.H."/>
            <person name="Shin Y.K."/>
            <person name="Lee J.S."/>
        </authorList>
    </citation>
    <scope>NUCLEOTIDE SEQUENCE</scope>
    <source>
        <strain evidence="4">N237</strain>
    </source>
</reference>
<sequence>MSDTGDKVTRLLALVPYVLNRGVASITETAEAFGISEDQVRKELEMLWLCGRSSGPEDLIDLMFEQDTVSVTYDGGLSRPLKLTATEAMTLGVALRTLTDLPGATSTGAAERALAKIETAAGQHLDTAGVDIRLAAQDRWLGLAQRAVAEKRAVELRYYTAARDESTHRVVDPVQVFTVDGVNYLEAWCRRAEGMRSFRLDRFEDATLLDEPAVIPVDINPKDVSEGVYRPAPEHLLVELSLGPGWSWVSEYYPSETVEPDPDEPAVLRVSLRVADPAWVAALVRRSGGAVSVLAPDWLARDVRAEAASALAAYSA</sequence>
<proteinExistence type="predicted"/>